<evidence type="ECO:0000313" key="2">
    <source>
        <dbReference type="Proteomes" id="UP000789860"/>
    </source>
</evidence>
<proteinExistence type="predicted"/>
<comment type="caution">
    <text evidence="1">The sequence shown here is derived from an EMBL/GenBank/DDBJ whole genome shotgun (WGS) entry which is preliminary data.</text>
</comment>
<dbReference type="Proteomes" id="UP000789860">
    <property type="component" value="Unassembled WGS sequence"/>
</dbReference>
<evidence type="ECO:0000313" key="1">
    <source>
        <dbReference type="EMBL" id="CAG8440442.1"/>
    </source>
</evidence>
<reference evidence="1" key="1">
    <citation type="submission" date="2021-06" db="EMBL/GenBank/DDBJ databases">
        <authorList>
            <person name="Kallberg Y."/>
            <person name="Tangrot J."/>
            <person name="Rosling A."/>
        </authorList>
    </citation>
    <scope>NUCLEOTIDE SEQUENCE</scope>
    <source>
        <strain evidence="1">AU212A</strain>
    </source>
</reference>
<organism evidence="1 2">
    <name type="scientific">Scutellospora calospora</name>
    <dbReference type="NCBI Taxonomy" id="85575"/>
    <lineage>
        <taxon>Eukaryota</taxon>
        <taxon>Fungi</taxon>
        <taxon>Fungi incertae sedis</taxon>
        <taxon>Mucoromycota</taxon>
        <taxon>Glomeromycotina</taxon>
        <taxon>Glomeromycetes</taxon>
        <taxon>Diversisporales</taxon>
        <taxon>Gigasporaceae</taxon>
        <taxon>Scutellospora</taxon>
    </lineage>
</organism>
<dbReference type="EMBL" id="CAJVPM010000287">
    <property type="protein sequence ID" value="CAG8440442.1"/>
    <property type="molecule type" value="Genomic_DNA"/>
</dbReference>
<keyword evidence="2" id="KW-1185">Reference proteome</keyword>
<accession>A0ACA9JX06</accession>
<sequence length="49" mass="5595">MAATTDDIMNYLKANTSGFFLLKVEHLLVMDSKRKRNILPCFLYGVADE</sequence>
<name>A0ACA9JX06_9GLOM</name>
<gene>
    <name evidence="1" type="ORF">SCALOS_LOCUS582</name>
</gene>
<protein>
    <submittedName>
        <fullName evidence="1">2102_t:CDS:1</fullName>
    </submittedName>
</protein>